<dbReference type="Proteomes" id="UP000799049">
    <property type="component" value="Unassembled WGS sequence"/>
</dbReference>
<protein>
    <submittedName>
        <fullName evidence="7">Mitochondrial glycerol-3-phosphate dehydrogenase subunit C</fullName>
    </submittedName>
</protein>
<evidence type="ECO:0000256" key="4">
    <source>
        <dbReference type="ARBA" id="ARBA00023004"/>
    </source>
</evidence>
<sequence>MNAIYRSLRTFSDKAVKKGAPFRRPIPWKSSEFYDESKLDTELRRVFDVCHGCRRCFNLCNSFPRLFDLVDNSKTAELNSVPSSEFKSVVDDCTLCDMCATTKCPYVPPHEFNIDFPHLMLRYRAVENKTRNVGVEDDLENVPLSDSAYGVKASNIASHVEVQAGVPRELKLEPTSFADRLVTSTDTNGNIGSKLSCVANAALHNDTVRRLMSTVVDVHHKAAIPPYSPVSFVSTTVPSSVINENAPAFAVGRKAVLYATCLVNFNYPAIGHSAVSVLQHNGVSVETSYPGCCGMPQLEQGDLSSVAEKARAVCNALVDFVDRGYQVITLTPSCGLMFRQEWPLLLPNDPLVLKVSSSTKDICEYVMDIAKSEGIVRQNMRPLTSGVSLHFACHSRAQNFGNKALEMLKLIPEAKVNVIEKCSGHGGSWGCKTKKWETALKVGAPVAKRVSAALAAGESLVASECALAGLHISQSVSLQHDQKTASVHPIQLLAESYGFQHKM</sequence>
<organism evidence="7 8">
    <name type="scientific">Andalucia godoyi</name>
    <name type="common">Flagellate</name>
    <dbReference type="NCBI Taxonomy" id="505711"/>
    <lineage>
        <taxon>Eukaryota</taxon>
        <taxon>Discoba</taxon>
        <taxon>Jakobida</taxon>
        <taxon>Andalucina</taxon>
        <taxon>Andaluciidae</taxon>
        <taxon>Andalucia</taxon>
    </lineage>
</organism>
<dbReference type="GO" id="GO:0051539">
    <property type="term" value="F:4 iron, 4 sulfur cluster binding"/>
    <property type="evidence" value="ECO:0007669"/>
    <property type="project" value="UniProtKB-KW"/>
</dbReference>
<keyword evidence="1" id="KW-0004">4Fe-4S</keyword>
<accession>A0A8K0F474</accession>
<keyword evidence="2" id="KW-0479">Metal-binding</keyword>
<keyword evidence="5" id="KW-0411">Iron-sulfur</keyword>
<dbReference type="GO" id="GO:0016491">
    <property type="term" value="F:oxidoreductase activity"/>
    <property type="evidence" value="ECO:0007669"/>
    <property type="project" value="UniProtKB-ARBA"/>
</dbReference>
<evidence type="ECO:0000313" key="8">
    <source>
        <dbReference type="Proteomes" id="UP000799049"/>
    </source>
</evidence>
<dbReference type="Pfam" id="PF02754">
    <property type="entry name" value="CCG"/>
    <property type="match status" value="1"/>
</dbReference>
<evidence type="ECO:0000259" key="6">
    <source>
        <dbReference type="Pfam" id="PF02754"/>
    </source>
</evidence>
<dbReference type="AlphaFoldDB" id="A0A8K0F474"/>
<name>A0A8K0F474_ANDGO</name>
<keyword evidence="3" id="KW-0677">Repeat</keyword>
<dbReference type="GO" id="GO:0046872">
    <property type="term" value="F:metal ion binding"/>
    <property type="evidence" value="ECO:0007669"/>
    <property type="project" value="UniProtKB-KW"/>
</dbReference>
<evidence type="ECO:0000256" key="1">
    <source>
        <dbReference type="ARBA" id="ARBA00022485"/>
    </source>
</evidence>
<dbReference type="PANTHER" id="PTHR32479:SF19">
    <property type="entry name" value="ANAEROBIC GLYCEROL-3-PHOSPHATE DEHYDROGENASE SUBUNIT C"/>
    <property type="match status" value="1"/>
</dbReference>
<evidence type="ECO:0000256" key="3">
    <source>
        <dbReference type="ARBA" id="ARBA00022737"/>
    </source>
</evidence>
<evidence type="ECO:0000256" key="2">
    <source>
        <dbReference type="ARBA" id="ARBA00022723"/>
    </source>
</evidence>
<feature type="domain" description="Cysteine-rich" evidence="6">
    <location>
        <begin position="256"/>
        <end position="339"/>
    </location>
</feature>
<dbReference type="InterPro" id="IPR004017">
    <property type="entry name" value="Cys_rich_dom"/>
</dbReference>
<comment type="caution">
    <text evidence="7">The sequence shown here is derived from an EMBL/GenBank/DDBJ whole genome shotgun (WGS) entry which is preliminary data.</text>
</comment>
<dbReference type="OrthoDB" id="10265118at2759"/>
<reference evidence="7" key="1">
    <citation type="submission" date="2019-09" db="EMBL/GenBank/DDBJ databases">
        <title>The Mitochondrial Proteome of the Jakobid, Andalucia godoyi, a Protist With the Most Gene-Rich and Bacteria-Like Mitochondrial Genome.</title>
        <authorList>
            <person name="Gray M.W."/>
            <person name="Burger G."/>
            <person name="Derelle R."/>
            <person name="Klimes V."/>
            <person name="Leger M."/>
            <person name="Sarrasin M."/>
            <person name="Vlcek C."/>
            <person name="Roger A.J."/>
            <person name="Elias M."/>
            <person name="Lang B.F."/>
        </authorList>
    </citation>
    <scope>NUCLEOTIDE SEQUENCE</scope>
    <source>
        <strain evidence="7">And28</strain>
    </source>
</reference>
<dbReference type="EMBL" id="VRVR01000029">
    <property type="protein sequence ID" value="KAF0852569.1"/>
    <property type="molecule type" value="Genomic_DNA"/>
</dbReference>
<dbReference type="PANTHER" id="PTHR32479">
    <property type="entry name" value="GLYCOLATE OXIDASE IRON-SULFUR SUBUNIT"/>
    <property type="match status" value="1"/>
</dbReference>
<evidence type="ECO:0000313" key="7">
    <source>
        <dbReference type="EMBL" id="KAF0852569.1"/>
    </source>
</evidence>
<evidence type="ECO:0000256" key="5">
    <source>
        <dbReference type="ARBA" id="ARBA00023014"/>
    </source>
</evidence>
<keyword evidence="4" id="KW-0408">Iron</keyword>
<gene>
    <name evidence="7" type="ORF">ANDGO_03947</name>
</gene>
<proteinExistence type="predicted"/>
<keyword evidence="8" id="KW-1185">Reference proteome</keyword>